<protein>
    <recommendedName>
        <fullName evidence="4">CBS domain-containing protein</fullName>
    </recommendedName>
</protein>
<organism evidence="5 6">
    <name type="scientific">Rehmannia glutinosa</name>
    <name type="common">Chinese foxglove</name>
    <dbReference type="NCBI Taxonomy" id="99300"/>
    <lineage>
        <taxon>Eukaryota</taxon>
        <taxon>Viridiplantae</taxon>
        <taxon>Streptophyta</taxon>
        <taxon>Embryophyta</taxon>
        <taxon>Tracheophyta</taxon>
        <taxon>Spermatophyta</taxon>
        <taxon>Magnoliopsida</taxon>
        <taxon>eudicotyledons</taxon>
        <taxon>Gunneridae</taxon>
        <taxon>Pentapetalae</taxon>
        <taxon>asterids</taxon>
        <taxon>lamiids</taxon>
        <taxon>Lamiales</taxon>
        <taxon>Orobanchaceae</taxon>
        <taxon>Rehmannieae</taxon>
        <taxon>Rehmannia</taxon>
    </lineage>
</organism>
<dbReference type="Gene3D" id="1.25.40.10">
    <property type="entry name" value="Tetratricopeptide repeat domain"/>
    <property type="match status" value="2"/>
</dbReference>
<dbReference type="Pfam" id="PF01535">
    <property type="entry name" value="PPR"/>
    <property type="match status" value="1"/>
</dbReference>
<keyword evidence="2" id="KW-0129">CBS domain</keyword>
<dbReference type="PROSITE" id="PS51371">
    <property type="entry name" value="CBS"/>
    <property type="match status" value="1"/>
</dbReference>
<evidence type="ECO:0000313" key="5">
    <source>
        <dbReference type="EMBL" id="KAK6116958.1"/>
    </source>
</evidence>
<dbReference type="InterPro" id="IPR002885">
    <property type="entry name" value="PPR_rpt"/>
</dbReference>
<dbReference type="InterPro" id="IPR011990">
    <property type="entry name" value="TPR-like_helical_dom_sf"/>
</dbReference>
<feature type="repeat" description="PPR" evidence="3">
    <location>
        <begin position="131"/>
        <end position="161"/>
    </location>
</feature>
<dbReference type="Proteomes" id="UP001318860">
    <property type="component" value="Unassembled WGS sequence"/>
</dbReference>
<feature type="repeat" description="PPR" evidence="3">
    <location>
        <begin position="257"/>
        <end position="291"/>
    </location>
</feature>
<keyword evidence="1" id="KW-0677">Repeat</keyword>
<dbReference type="InterPro" id="IPR046342">
    <property type="entry name" value="CBS_dom_sf"/>
</dbReference>
<feature type="domain" description="CBS" evidence="4">
    <location>
        <begin position="584"/>
        <end position="653"/>
    </location>
</feature>
<reference evidence="5 6" key="1">
    <citation type="journal article" date="2021" name="Comput. Struct. Biotechnol. J.">
        <title>De novo genome assembly of the potent medicinal plant Rehmannia glutinosa using nanopore technology.</title>
        <authorList>
            <person name="Ma L."/>
            <person name="Dong C."/>
            <person name="Song C."/>
            <person name="Wang X."/>
            <person name="Zheng X."/>
            <person name="Niu Y."/>
            <person name="Chen S."/>
            <person name="Feng W."/>
        </authorList>
    </citation>
    <scope>NUCLEOTIDE SEQUENCE [LARGE SCALE GENOMIC DNA]</scope>
    <source>
        <strain evidence="5">DH-2019</strain>
    </source>
</reference>
<name>A0ABR0U3A3_REHGL</name>
<gene>
    <name evidence="5" type="ORF">DH2020_049333</name>
</gene>
<evidence type="ECO:0000259" key="4">
    <source>
        <dbReference type="PROSITE" id="PS51371"/>
    </source>
</evidence>
<dbReference type="Gene3D" id="3.10.580.10">
    <property type="entry name" value="CBS-domain"/>
    <property type="match status" value="1"/>
</dbReference>
<dbReference type="InterPro" id="IPR000644">
    <property type="entry name" value="CBS_dom"/>
</dbReference>
<accession>A0ABR0U3A3</accession>
<dbReference type="NCBIfam" id="TIGR00756">
    <property type="entry name" value="PPR"/>
    <property type="match status" value="2"/>
</dbReference>
<evidence type="ECO:0000256" key="1">
    <source>
        <dbReference type="ARBA" id="ARBA00022737"/>
    </source>
</evidence>
<dbReference type="PANTHER" id="PTHR47581">
    <property type="entry name" value="OS09G0431600 PROTEIN"/>
    <property type="match status" value="1"/>
</dbReference>
<dbReference type="Pfam" id="PF13041">
    <property type="entry name" value="PPR_2"/>
    <property type="match status" value="2"/>
</dbReference>
<evidence type="ECO:0000256" key="3">
    <source>
        <dbReference type="PROSITE-ProRule" id="PRU00708"/>
    </source>
</evidence>
<dbReference type="EMBL" id="JABTTQ020003477">
    <property type="protein sequence ID" value="KAK6116958.1"/>
    <property type="molecule type" value="Genomic_DNA"/>
</dbReference>
<evidence type="ECO:0000256" key="2">
    <source>
        <dbReference type="PROSITE-ProRule" id="PRU00703"/>
    </source>
</evidence>
<comment type="caution">
    <text evidence="5">The sequence shown here is derived from an EMBL/GenBank/DDBJ whole genome shotgun (WGS) entry which is preliminary data.</text>
</comment>
<proteinExistence type="predicted"/>
<dbReference type="InterPro" id="IPR044781">
    <property type="entry name" value="At5g10690-like"/>
</dbReference>
<evidence type="ECO:0000313" key="6">
    <source>
        <dbReference type="Proteomes" id="UP001318860"/>
    </source>
</evidence>
<keyword evidence="6" id="KW-1185">Reference proteome</keyword>
<dbReference type="PANTHER" id="PTHR47581:SF2">
    <property type="entry name" value="OS09G0431600 PROTEIN"/>
    <property type="match status" value="1"/>
</dbReference>
<dbReference type="PROSITE" id="PS51375">
    <property type="entry name" value="PPR"/>
    <property type="match status" value="2"/>
</dbReference>
<sequence>MLLQNLPIHGIPPGILSPSAMSTIFCSTATPPGHLRKHHPSKLRKWQQPRLRCPSSDPVNLKPLTSRIVQLTRRRQLAQIFEEIEMAKKQHGKLNIIVMNAVLQACVHCRDIESALRVFAEMSKPEGCGVDDVTYGTLLKGLGDARRIDEAFQVLESVEKGTAVGSPQLSAALICGLLNALIESGDLRRANGLLARYGYALQEGGRSSILTFNLLMKCSLASKMTSIFLSQGYITAGCPQAALGVHDEILRHGLNPDRLSYNTLIFACIKNENLGAAMLFFEQMKDKAHNNDLDVSPDLITYTTLLQGFGQAKDICSLEKILIEMKSCNKMCIDRVAYTAIVDALLNCGSIKGALCVFGEIIKQAGGNPKLRPKPHLFLSMMRAFAARGDYSTVRRLHERMWSDSAGTVTSAMQAESDHLVMEAALNQGQRMFRTDHKNPSAFLVAILNQAIKCLKVEFSKFYAVDLALQKLKKVMRNWRKYQGAVEVAWYVLVAVRLEALMGLNTSLMSPRVLPQVSLRDAIESIMIPFDEASPLQATLQLKQVVMRFFKDSVVPVVDEWGNCLGILHREDCNMLDASLATLMRSPPPYVTSSTAIGCVIDLMLEKRYKMVVIIKYGDFNGISSSSSSRAVGVFTYEELCKLTKNSSEMTDEQFCLSNSNTNI</sequence>
<dbReference type="SUPFAM" id="SSF54631">
    <property type="entry name" value="CBS-domain pair"/>
    <property type="match status" value="1"/>
</dbReference>